<evidence type="ECO:0008006" key="2">
    <source>
        <dbReference type="Google" id="ProtNLM"/>
    </source>
</evidence>
<organism evidence="1">
    <name type="scientific">Amphimedon queenslandica</name>
    <name type="common">Sponge</name>
    <dbReference type="NCBI Taxonomy" id="400682"/>
    <lineage>
        <taxon>Eukaryota</taxon>
        <taxon>Metazoa</taxon>
        <taxon>Porifera</taxon>
        <taxon>Demospongiae</taxon>
        <taxon>Heteroscleromorpha</taxon>
        <taxon>Haplosclerida</taxon>
        <taxon>Niphatidae</taxon>
        <taxon>Amphimedon</taxon>
    </lineage>
</organism>
<protein>
    <recommendedName>
        <fullName evidence="2">Ubiquitin-like protease family profile domain-containing protein</fullName>
    </recommendedName>
</protein>
<sequence>MITRLSRMIFGCHLDLIPNVLKEDHQIIVGGKFLSDKHINFAQRLIKMQNSNIGGLLCTLNFSKRCFKPFTEPAIQMIHTRGNHWIVVSTIESTTKISVYDTLYLDLEKDTRELILYMFGNSTCNIIKEDVQ</sequence>
<dbReference type="SUPFAM" id="SSF54001">
    <property type="entry name" value="Cysteine proteinases"/>
    <property type="match status" value="1"/>
</dbReference>
<dbReference type="EnsemblMetazoa" id="Aqu2.1.20549_001">
    <property type="protein sequence ID" value="Aqu2.1.20549_001"/>
    <property type="gene ID" value="Aqu2.1.20549"/>
</dbReference>
<dbReference type="PANTHER" id="PTHR34718">
    <property type="entry name" value="PHD-TYPE DOMAIN-CONTAINING PROTEIN"/>
    <property type="match status" value="1"/>
</dbReference>
<proteinExistence type="predicted"/>
<dbReference type="AlphaFoldDB" id="A0A1X7TYG5"/>
<name>A0A1X7TYG5_AMPQE</name>
<accession>A0A1X7TYG5</accession>
<dbReference type="InParanoid" id="A0A1X7TYG5"/>
<dbReference type="InterPro" id="IPR038765">
    <property type="entry name" value="Papain-like_cys_pep_sf"/>
</dbReference>
<dbReference type="PANTHER" id="PTHR34718:SF2">
    <property type="entry name" value="PHD-TYPE DOMAIN-CONTAINING PROTEIN"/>
    <property type="match status" value="1"/>
</dbReference>
<evidence type="ECO:0000313" key="1">
    <source>
        <dbReference type="EnsemblMetazoa" id="Aqu2.1.20549_001"/>
    </source>
</evidence>
<reference evidence="1" key="1">
    <citation type="submission" date="2017-05" db="UniProtKB">
        <authorList>
            <consortium name="EnsemblMetazoa"/>
        </authorList>
    </citation>
    <scope>IDENTIFICATION</scope>
</reference>